<feature type="transmembrane region" description="Helical" evidence="2">
    <location>
        <begin position="86"/>
        <end position="110"/>
    </location>
</feature>
<evidence type="ECO:0000256" key="2">
    <source>
        <dbReference type="SAM" id="Phobius"/>
    </source>
</evidence>
<name>A0A9P5TE42_9AGAM</name>
<evidence type="ECO:0000313" key="4">
    <source>
        <dbReference type="Proteomes" id="UP000759537"/>
    </source>
</evidence>
<dbReference type="Proteomes" id="UP000759537">
    <property type="component" value="Unassembled WGS sequence"/>
</dbReference>
<comment type="caution">
    <text evidence="3">The sequence shown here is derived from an EMBL/GenBank/DDBJ whole genome shotgun (WGS) entry which is preliminary data.</text>
</comment>
<organism evidence="3 4">
    <name type="scientific">Russula ochroleuca</name>
    <dbReference type="NCBI Taxonomy" id="152965"/>
    <lineage>
        <taxon>Eukaryota</taxon>
        <taxon>Fungi</taxon>
        <taxon>Dikarya</taxon>
        <taxon>Basidiomycota</taxon>
        <taxon>Agaricomycotina</taxon>
        <taxon>Agaricomycetes</taxon>
        <taxon>Russulales</taxon>
        <taxon>Russulaceae</taxon>
        <taxon>Russula</taxon>
    </lineage>
</organism>
<evidence type="ECO:0000313" key="3">
    <source>
        <dbReference type="EMBL" id="KAF8487384.1"/>
    </source>
</evidence>
<protein>
    <submittedName>
        <fullName evidence="3">Uncharacterized protein</fullName>
    </submittedName>
</protein>
<dbReference type="AlphaFoldDB" id="A0A9P5TE42"/>
<feature type="region of interest" description="Disordered" evidence="1">
    <location>
        <begin position="292"/>
        <end position="334"/>
    </location>
</feature>
<dbReference type="EMBL" id="WHVB01000001">
    <property type="protein sequence ID" value="KAF8487384.1"/>
    <property type="molecule type" value="Genomic_DNA"/>
</dbReference>
<keyword evidence="4" id="KW-1185">Reference proteome</keyword>
<feature type="transmembrane region" description="Helical" evidence="2">
    <location>
        <begin position="53"/>
        <end position="74"/>
    </location>
</feature>
<accession>A0A9P5TE42</accession>
<feature type="transmembrane region" description="Helical" evidence="2">
    <location>
        <begin position="162"/>
        <end position="182"/>
    </location>
</feature>
<keyword evidence="2" id="KW-0812">Transmembrane</keyword>
<reference evidence="3" key="1">
    <citation type="submission" date="2019-10" db="EMBL/GenBank/DDBJ databases">
        <authorList>
            <consortium name="DOE Joint Genome Institute"/>
            <person name="Kuo A."/>
            <person name="Miyauchi S."/>
            <person name="Kiss E."/>
            <person name="Drula E."/>
            <person name="Kohler A."/>
            <person name="Sanchez-Garcia M."/>
            <person name="Andreopoulos B."/>
            <person name="Barry K.W."/>
            <person name="Bonito G."/>
            <person name="Buee M."/>
            <person name="Carver A."/>
            <person name="Chen C."/>
            <person name="Cichocki N."/>
            <person name="Clum A."/>
            <person name="Culley D."/>
            <person name="Crous P.W."/>
            <person name="Fauchery L."/>
            <person name="Girlanda M."/>
            <person name="Hayes R."/>
            <person name="Keri Z."/>
            <person name="LaButti K."/>
            <person name="Lipzen A."/>
            <person name="Lombard V."/>
            <person name="Magnuson J."/>
            <person name="Maillard F."/>
            <person name="Morin E."/>
            <person name="Murat C."/>
            <person name="Nolan M."/>
            <person name="Ohm R."/>
            <person name="Pangilinan J."/>
            <person name="Pereira M."/>
            <person name="Perotto S."/>
            <person name="Peter M."/>
            <person name="Riley R."/>
            <person name="Sitrit Y."/>
            <person name="Stielow B."/>
            <person name="Szollosi G."/>
            <person name="Zifcakova L."/>
            <person name="Stursova M."/>
            <person name="Spatafora J.W."/>
            <person name="Tedersoo L."/>
            <person name="Vaario L.-M."/>
            <person name="Yamada A."/>
            <person name="Yan M."/>
            <person name="Wang P."/>
            <person name="Xu J."/>
            <person name="Bruns T."/>
            <person name="Baldrian P."/>
            <person name="Vilgalys R."/>
            <person name="Henrissat B."/>
            <person name="Grigoriev I.V."/>
            <person name="Hibbett D."/>
            <person name="Nagy L.G."/>
            <person name="Martin F.M."/>
        </authorList>
    </citation>
    <scope>NUCLEOTIDE SEQUENCE</scope>
    <source>
        <strain evidence="3">Prilba</strain>
    </source>
</reference>
<keyword evidence="2" id="KW-1133">Transmembrane helix</keyword>
<evidence type="ECO:0000256" key="1">
    <source>
        <dbReference type="SAM" id="MobiDB-lite"/>
    </source>
</evidence>
<keyword evidence="2" id="KW-0472">Membrane</keyword>
<dbReference type="OrthoDB" id="3197626at2759"/>
<feature type="compositionally biased region" description="Polar residues" evidence="1">
    <location>
        <begin position="295"/>
        <end position="313"/>
    </location>
</feature>
<gene>
    <name evidence="3" type="ORF">DFH94DRAFT_24835</name>
</gene>
<feature type="transmembrane region" description="Helical" evidence="2">
    <location>
        <begin position="203"/>
        <end position="224"/>
    </location>
</feature>
<feature type="transmembrane region" description="Helical" evidence="2">
    <location>
        <begin position="117"/>
        <end position="134"/>
    </location>
</feature>
<proteinExistence type="predicted"/>
<sequence>MVNYHNPVTISQEFLGVVKLWHVVNGIFIWEFFTNLDYEWDVIRGHRPYRWTIWVYSLARMSTLWAIILNMVGFDTTTPINCQVSGTFGVFFAYLAFASSTLLIVLRVIAIWNRAKIIIAIAMGILLIDISLFIDGTIRLRATWSPEALTCIVHNFDSTKPAIIGSLVSDIGLLLIMLIGLLRLRRESGGFLALGRTLWRQGLIWLLLATVAEVPSTVLVILNLNSSLDLMPQTPSMIIVTIAATRLYRSLTNIFSSDISHENPRGNGRAVSELRVRPGPIPLDWMDVSVRTESDQYPTSQTTRSGSYVSTDPQGRYKAHEVSSNGDVESGPEK</sequence>
<reference evidence="3" key="2">
    <citation type="journal article" date="2020" name="Nat. Commun.">
        <title>Large-scale genome sequencing of mycorrhizal fungi provides insights into the early evolution of symbiotic traits.</title>
        <authorList>
            <person name="Miyauchi S."/>
            <person name="Kiss E."/>
            <person name="Kuo A."/>
            <person name="Drula E."/>
            <person name="Kohler A."/>
            <person name="Sanchez-Garcia M."/>
            <person name="Morin E."/>
            <person name="Andreopoulos B."/>
            <person name="Barry K.W."/>
            <person name="Bonito G."/>
            <person name="Buee M."/>
            <person name="Carver A."/>
            <person name="Chen C."/>
            <person name="Cichocki N."/>
            <person name="Clum A."/>
            <person name="Culley D."/>
            <person name="Crous P.W."/>
            <person name="Fauchery L."/>
            <person name="Girlanda M."/>
            <person name="Hayes R.D."/>
            <person name="Keri Z."/>
            <person name="LaButti K."/>
            <person name="Lipzen A."/>
            <person name="Lombard V."/>
            <person name="Magnuson J."/>
            <person name="Maillard F."/>
            <person name="Murat C."/>
            <person name="Nolan M."/>
            <person name="Ohm R.A."/>
            <person name="Pangilinan J."/>
            <person name="Pereira M.F."/>
            <person name="Perotto S."/>
            <person name="Peter M."/>
            <person name="Pfister S."/>
            <person name="Riley R."/>
            <person name="Sitrit Y."/>
            <person name="Stielow J.B."/>
            <person name="Szollosi G."/>
            <person name="Zifcakova L."/>
            <person name="Stursova M."/>
            <person name="Spatafora J.W."/>
            <person name="Tedersoo L."/>
            <person name="Vaario L.M."/>
            <person name="Yamada A."/>
            <person name="Yan M."/>
            <person name="Wang P."/>
            <person name="Xu J."/>
            <person name="Bruns T."/>
            <person name="Baldrian P."/>
            <person name="Vilgalys R."/>
            <person name="Dunand C."/>
            <person name="Henrissat B."/>
            <person name="Grigoriev I.V."/>
            <person name="Hibbett D."/>
            <person name="Nagy L.G."/>
            <person name="Martin F.M."/>
        </authorList>
    </citation>
    <scope>NUCLEOTIDE SEQUENCE</scope>
    <source>
        <strain evidence="3">Prilba</strain>
    </source>
</reference>